<keyword evidence="3" id="KW-0813">Transport</keyword>
<dbReference type="RefSeq" id="WP_146683567.1">
    <property type="nucleotide sequence ID" value="NZ_CP019646.1"/>
</dbReference>
<dbReference type="AlphaFoldDB" id="A0A1Q2MFG1"/>
<dbReference type="InterPro" id="IPR038072">
    <property type="entry name" value="GspK_central_sf"/>
</dbReference>
<dbReference type="STRING" id="1851148.SMSP2_01757"/>
<keyword evidence="9 10" id="KW-0472">Membrane</keyword>
<keyword evidence="8 10" id="KW-1133">Transmembrane helix</keyword>
<protein>
    <submittedName>
        <fullName evidence="13">ComEA protein</fullName>
    </submittedName>
</protein>
<dbReference type="Gene3D" id="1.10.40.60">
    <property type="entry name" value="EpsJ-like"/>
    <property type="match status" value="1"/>
</dbReference>
<dbReference type="KEGG" id="pbas:SMSP2_01757"/>
<feature type="transmembrane region" description="Helical" evidence="10">
    <location>
        <begin position="12"/>
        <end position="33"/>
    </location>
</feature>
<proteinExistence type="inferred from homology"/>
<dbReference type="EMBL" id="CP019646">
    <property type="protein sequence ID" value="AQQ71384.1"/>
    <property type="molecule type" value="Genomic_DNA"/>
</dbReference>
<dbReference type="SUPFAM" id="SSF158544">
    <property type="entry name" value="GspK insert domain-like"/>
    <property type="match status" value="1"/>
</dbReference>
<evidence type="ECO:0000259" key="12">
    <source>
        <dbReference type="Pfam" id="PF21687"/>
    </source>
</evidence>
<evidence type="ECO:0000256" key="2">
    <source>
        <dbReference type="ARBA" id="ARBA00007246"/>
    </source>
</evidence>
<dbReference type="InterPro" id="IPR049179">
    <property type="entry name" value="T2SSK_SAM-like_2nd"/>
</dbReference>
<reference evidence="14" key="1">
    <citation type="submission" date="2017-02" db="EMBL/GenBank/DDBJ databases">
        <title>Comparative genomics and description of representatives of a novel lineage of planctomycetes thriving in anoxic sediments.</title>
        <authorList>
            <person name="Spring S."/>
            <person name="Bunk B."/>
            <person name="Sproer C."/>
        </authorList>
    </citation>
    <scope>NUCLEOTIDE SEQUENCE [LARGE SCALE GENOMIC DNA]</scope>
    <source>
        <strain evidence="14">SM-Chi-D1</strain>
    </source>
</reference>
<comment type="subcellular location">
    <subcellularLocation>
        <location evidence="1">Cell inner membrane</location>
    </subcellularLocation>
</comment>
<evidence type="ECO:0000259" key="11">
    <source>
        <dbReference type="Pfam" id="PF03934"/>
    </source>
</evidence>
<evidence type="ECO:0000313" key="14">
    <source>
        <dbReference type="Proteomes" id="UP000188181"/>
    </source>
</evidence>
<evidence type="ECO:0000256" key="10">
    <source>
        <dbReference type="SAM" id="Phobius"/>
    </source>
</evidence>
<dbReference type="PANTHER" id="PTHR38831">
    <property type="entry name" value="TYPE II SECRETION SYSTEM PROTEIN K"/>
    <property type="match status" value="1"/>
</dbReference>
<sequence length="442" mass="48673">MSEFIRNKRNRATVLIIVIWVTLIIAALTAVFAQSVRVESIASANRIAAAQAEAAAAGAVDYVLALSGQQSQVNALPNDLCEAVKVGDAYFWLLRVNALNGGEYDFGIIDEAAKVNINSAPRDMLLNLPGMSSELAGSIIDWRDTDQDLTEGGAESEYYLLLDRPYYCKDDRLETVEEVLMIKGGGRESLFGEDMNRNGVLDWNENDGGKTAPDDNGNGVLDPCFCHYVTVYSYQKNVAEDGGELINVNDKKNMSRLSNLIKSVAGEDYFTIMNRIRTKNHYSSLIELFYTSMMDYDDFNAIAASLTAGDKKRINGLININTAPPEVLLCLPGLEQSDVDAIIQRRGKTGDQSSDTSSILWVTEVLSPEKAVGVGSRITVKSDQYSADIVAASSDGRAFRRYFVVIDTAQEEPRILLRQPLSHLGWPLDEDILDNLRDGKQI</sequence>
<dbReference type="GO" id="GO:0005886">
    <property type="term" value="C:plasma membrane"/>
    <property type="evidence" value="ECO:0007669"/>
    <property type="project" value="UniProtKB-SubCell"/>
</dbReference>
<keyword evidence="4" id="KW-1003">Cell membrane</keyword>
<feature type="domain" description="T2SS protein K second SAM-like" evidence="11">
    <location>
        <begin position="318"/>
        <end position="353"/>
    </location>
</feature>
<keyword evidence="7" id="KW-0653">Protein transport</keyword>
<evidence type="ECO:0000256" key="7">
    <source>
        <dbReference type="ARBA" id="ARBA00022927"/>
    </source>
</evidence>
<name>A0A1Q2MFG1_9BACT</name>
<feature type="domain" description="T2SS protein K first SAM-like" evidence="12">
    <location>
        <begin position="129"/>
        <end position="184"/>
    </location>
</feature>
<evidence type="ECO:0000256" key="5">
    <source>
        <dbReference type="ARBA" id="ARBA00022519"/>
    </source>
</evidence>
<keyword evidence="6 10" id="KW-0812">Transmembrane</keyword>
<dbReference type="Pfam" id="PF03934">
    <property type="entry name" value="T2SSK"/>
    <property type="match status" value="1"/>
</dbReference>
<dbReference type="Pfam" id="PF21687">
    <property type="entry name" value="T2SSK_1st"/>
    <property type="match status" value="1"/>
</dbReference>
<evidence type="ECO:0000256" key="6">
    <source>
        <dbReference type="ARBA" id="ARBA00022692"/>
    </source>
</evidence>
<comment type="similarity">
    <text evidence="2">Belongs to the GSP K family.</text>
</comment>
<dbReference type="InterPro" id="IPR049031">
    <property type="entry name" value="T2SSK_SAM-like_1st"/>
</dbReference>
<dbReference type="InterPro" id="IPR005628">
    <property type="entry name" value="GspK"/>
</dbReference>
<keyword evidence="5" id="KW-0997">Cell inner membrane</keyword>
<dbReference type="OrthoDB" id="260436at2"/>
<evidence type="ECO:0000256" key="8">
    <source>
        <dbReference type="ARBA" id="ARBA00022989"/>
    </source>
</evidence>
<accession>A0A1Q2MFG1</accession>
<evidence type="ECO:0000256" key="9">
    <source>
        <dbReference type="ARBA" id="ARBA00023136"/>
    </source>
</evidence>
<dbReference type="Proteomes" id="UP000188181">
    <property type="component" value="Chromosome"/>
</dbReference>
<keyword evidence="14" id="KW-1185">Reference proteome</keyword>
<evidence type="ECO:0000256" key="4">
    <source>
        <dbReference type="ARBA" id="ARBA00022475"/>
    </source>
</evidence>
<organism evidence="13 14">
    <name type="scientific">Limihaloglobus sulfuriphilus</name>
    <dbReference type="NCBI Taxonomy" id="1851148"/>
    <lineage>
        <taxon>Bacteria</taxon>
        <taxon>Pseudomonadati</taxon>
        <taxon>Planctomycetota</taxon>
        <taxon>Phycisphaerae</taxon>
        <taxon>Sedimentisphaerales</taxon>
        <taxon>Sedimentisphaeraceae</taxon>
        <taxon>Limihaloglobus</taxon>
    </lineage>
</organism>
<dbReference type="PANTHER" id="PTHR38831:SF2">
    <property type="entry name" value="TYPE II SECRETION SYSTEM PROTEIN K"/>
    <property type="match status" value="1"/>
</dbReference>
<evidence type="ECO:0000313" key="13">
    <source>
        <dbReference type="EMBL" id="AQQ71384.1"/>
    </source>
</evidence>
<evidence type="ECO:0000256" key="3">
    <source>
        <dbReference type="ARBA" id="ARBA00022448"/>
    </source>
</evidence>
<dbReference type="GO" id="GO:0009306">
    <property type="term" value="P:protein secretion"/>
    <property type="evidence" value="ECO:0007669"/>
    <property type="project" value="InterPro"/>
</dbReference>
<gene>
    <name evidence="13" type="ORF">SMSP2_01757</name>
</gene>
<evidence type="ECO:0000256" key="1">
    <source>
        <dbReference type="ARBA" id="ARBA00004533"/>
    </source>
</evidence>